<dbReference type="OrthoDB" id="10067381at2759"/>
<organism evidence="3 4">
    <name type="scientific">Helicocarpus griseus UAMH5409</name>
    <dbReference type="NCBI Taxonomy" id="1447875"/>
    <lineage>
        <taxon>Eukaryota</taxon>
        <taxon>Fungi</taxon>
        <taxon>Dikarya</taxon>
        <taxon>Ascomycota</taxon>
        <taxon>Pezizomycotina</taxon>
        <taxon>Eurotiomycetes</taxon>
        <taxon>Eurotiomycetidae</taxon>
        <taxon>Onygenales</taxon>
        <taxon>Ajellomycetaceae</taxon>
        <taxon>Helicocarpus</taxon>
    </lineage>
</organism>
<sequence length="265" mass="30183">MQRNMDKDMDVEMTDVDHKEDEQYDEEGDTTTKRPPAYRQQSETVSQFLTRLPPSTTTAASVGPWIWLIQRARPDPSPHTREDIGNHIGRGAQLLRAFREKTSALRAEYRDQPQSALERKITVERKKLEVDILETARTNKILSGKWMLFPSVKTVDRVWRIVAEATAKGQLGIGAKVATDGGNSGPGATAPPRLICVYTADFADKEEIWRVLVRMKELSLFRTGEGERPIYYKCDAYTWLEIMGNNGYGLRPSMYSSTEVLKWKK</sequence>
<feature type="region of interest" description="Disordered" evidence="2">
    <location>
        <begin position="1"/>
        <end position="41"/>
    </location>
</feature>
<evidence type="ECO:0000256" key="2">
    <source>
        <dbReference type="SAM" id="MobiDB-lite"/>
    </source>
</evidence>
<dbReference type="EMBL" id="PDNB01000069">
    <property type="protein sequence ID" value="PGH11691.1"/>
    <property type="molecule type" value="Genomic_DNA"/>
</dbReference>
<name>A0A2B7XSE5_9EURO</name>
<comment type="caution">
    <text evidence="3">The sequence shown here is derived from an EMBL/GenBank/DDBJ whole genome shotgun (WGS) entry which is preliminary data.</text>
</comment>
<gene>
    <name evidence="3" type="ORF">AJ79_04714</name>
</gene>
<dbReference type="PANTHER" id="PTHR31977">
    <property type="entry name" value="UPF0696 PROTEIN C11ORF68"/>
    <property type="match status" value="1"/>
</dbReference>
<dbReference type="Gene3D" id="3.30.760.10">
    <property type="entry name" value="RNA Cap, Translation Initiation Factor Eif4e"/>
    <property type="match status" value="1"/>
</dbReference>
<dbReference type="Proteomes" id="UP000223968">
    <property type="component" value="Unassembled WGS sequence"/>
</dbReference>
<dbReference type="InterPro" id="IPR015034">
    <property type="entry name" value="Bles03"/>
</dbReference>
<keyword evidence="4" id="KW-1185">Reference proteome</keyword>
<dbReference type="InterPro" id="IPR023398">
    <property type="entry name" value="TIF_eIF4e-like"/>
</dbReference>
<evidence type="ECO:0000256" key="1">
    <source>
        <dbReference type="ARBA" id="ARBA00010568"/>
    </source>
</evidence>
<proteinExistence type="inferred from homology"/>
<evidence type="ECO:0000313" key="4">
    <source>
        <dbReference type="Proteomes" id="UP000223968"/>
    </source>
</evidence>
<protein>
    <recommendedName>
        <fullName evidence="5">DUF1917 domain-containing protein</fullName>
    </recommendedName>
</protein>
<feature type="compositionally biased region" description="Basic and acidic residues" evidence="2">
    <location>
        <begin position="1"/>
        <end position="21"/>
    </location>
</feature>
<dbReference type="SUPFAM" id="SSF55418">
    <property type="entry name" value="eIF4e-like"/>
    <property type="match status" value="1"/>
</dbReference>
<evidence type="ECO:0000313" key="3">
    <source>
        <dbReference type="EMBL" id="PGH11691.1"/>
    </source>
</evidence>
<evidence type="ECO:0008006" key="5">
    <source>
        <dbReference type="Google" id="ProtNLM"/>
    </source>
</evidence>
<reference evidence="3 4" key="1">
    <citation type="submission" date="2017-10" db="EMBL/GenBank/DDBJ databases">
        <title>Comparative genomics in systemic dimorphic fungi from Ajellomycetaceae.</title>
        <authorList>
            <person name="Munoz J.F."/>
            <person name="Mcewen J.G."/>
            <person name="Clay O.K."/>
            <person name="Cuomo C.A."/>
        </authorList>
    </citation>
    <scope>NUCLEOTIDE SEQUENCE [LARGE SCALE GENOMIC DNA]</scope>
    <source>
        <strain evidence="3 4">UAMH5409</strain>
    </source>
</reference>
<dbReference type="PANTHER" id="PTHR31977:SF1">
    <property type="entry name" value="UPF0696 PROTEIN C11ORF68"/>
    <property type="match status" value="1"/>
</dbReference>
<dbReference type="AlphaFoldDB" id="A0A2B7XSE5"/>
<dbReference type="Pfam" id="PF08939">
    <property type="entry name" value="Bles03"/>
    <property type="match status" value="1"/>
</dbReference>
<accession>A0A2B7XSE5</accession>
<comment type="similarity">
    <text evidence="1">Belongs to the UPF0696 family.</text>
</comment>